<dbReference type="EMBL" id="QWDD01000001">
    <property type="protein sequence ID" value="RNJ51067.1"/>
    <property type="molecule type" value="Genomic_DNA"/>
</dbReference>
<dbReference type="Proteomes" id="UP000268623">
    <property type="component" value="Unassembled WGS sequence"/>
</dbReference>
<protein>
    <submittedName>
        <fullName evidence="1">Uncharacterized protein</fullName>
    </submittedName>
</protein>
<name>A0A3M9XS04_9HYPH</name>
<evidence type="ECO:0000313" key="2">
    <source>
        <dbReference type="Proteomes" id="UP000268623"/>
    </source>
</evidence>
<proteinExistence type="predicted"/>
<gene>
    <name evidence="1" type="ORF">D1O30_17165</name>
</gene>
<reference evidence="1 2" key="1">
    <citation type="submission" date="2018-08" db="EMBL/GenBank/DDBJ databases">
        <title>Genome sequence of Methylocystis hirsuta CSC1, a methanotroph able to accumulate PHAs.</title>
        <authorList>
            <person name="Bordel S."/>
            <person name="Rodriguez E."/>
            <person name="Gancedo J."/>
            <person name="Munoz R."/>
        </authorList>
    </citation>
    <scope>NUCLEOTIDE SEQUENCE [LARGE SCALE GENOMIC DNA]</scope>
    <source>
        <strain evidence="1 2">CSC1</strain>
    </source>
</reference>
<keyword evidence="2" id="KW-1185">Reference proteome</keyword>
<comment type="caution">
    <text evidence="1">The sequence shown here is derived from an EMBL/GenBank/DDBJ whole genome shotgun (WGS) entry which is preliminary data.</text>
</comment>
<organism evidence="1 2">
    <name type="scientific">Methylocystis hirsuta</name>
    <dbReference type="NCBI Taxonomy" id="369798"/>
    <lineage>
        <taxon>Bacteria</taxon>
        <taxon>Pseudomonadati</taxon>
        <taxon>Pseudomonadota</taxon>
        <taxon>Alphaproteobacteria</taxon>
        <taxon>Hyphomicrobiales</taxon>
        <taxon>Methylocystaceae</taxon>
        <taxon>Methylocystis</taxon>
    </lineage>
</organism>
<accession>A0A3M9XS04</accession>
<sequence>MPGRSKHEPAAGSSPELIELFRRNESQAASQHVADASRLAMMLAMKFEVECHKTSIFVGLLRQPIGG</sequence>
<dbReference type="AlphaFoldDB" id="A0A3M9XS04"/>
<evidence type="ECO:0000313" key="1">
    <source>
        <dbReference type="EMBL" id="RNJ51067.1"/>
    </source>
</evidence>